<keyword evidence="4" id="KW-1185">Reference proteome</keyword>
<keyword evidence="1" id="KW-0812">Transmembrane</keyword>
<sequence>MNEGVNPNGPGLRQRKEGFADVARWIALDSDSETSIYRKFHELAARNLLYLQAELLVLEKQLNELDEQDVKTDDLDLKDAARTWETLTRRHAAGLEDAKYRMELIKKLRTKLREYHEALLLQREISKLKRPNKRVLDAYRLWFKKPYPALGGLSKNFLDIPEDLAGLNTSETDYLSLFLRHHWPTREELSRDGLHRIGRFNEHSITLTVAVISIVVAAIFLIGSIVGLYWVTSDAIKLGMVAVFTAAFALSVGLMTNAKRAEIFAATAAYAAVLVVFISGSIGNTGGRKASLTNGV</sequence>
<evidence type="ECO:0000259" key="2">
    <source>
        <dbReference type="Pfam" id="PF20237"/>
    </source>
</evidence>
<feature type="transmembrane region" description="Helical" evidence="1">
    <location>
        <begin position="263"/>
        <end position="282"/>
    </location>
</feature>
<comment type="caution">
    <text evidence="3">The sequence shown here is derived from an EMBL/GenBank/DDBJ whole genome shotgun (WGS) entry which is preliminary data.</text>
</comment>
<feature type="transmembrane region" description="Helical" evidence="1">
    <location>
        <begin position="205"/>
        <end position="230"/>
    </location>
</feature>
<feature type="domain" description="DUF6594" evidence="2">
    <location>
        <begin position="22"/>
        <end position="275"/>
    </location>
</feature>
<protein>
    <recommendedName>
        <fullName evidence="2">DUF6594 domain-containing protein</fullName>
    </recommendedName>
</protein>
<feature type="transmembrane region" description="Helical" evidence="1">
    <location>
        <begin position="236"/>
        <end position="256"/>
    </location>
</feature>
<dbReference type="EMBL" id="JANBVN010000006">
    <property type="protein sequence ID" value="KAJ9165152.1"/>
    <property type="molecule type" value="Genomic_DNA"/>
</dbReference>
<dbReference type="Proteomes" id="UP001174691">
    <property type="component" value="Unassembled WGS sequence"/>
</dbReference>
<gene>
    <name evidence="3" type="ORF">NKR19_g738</name>
</gene>
<reference evidence="3" key="1">
    <citation type="submission" date="2022-07" db="EMBL/GenBank/DDBJ databases">
        <title>Fungi with potential for degradation of polypropylene.</title>
        <authorList>
            <person name="Gostincar C."/>
        </authorList>
    </citation>
    <scope>NUCLEOTIDE SEQUENCE</scope>
    <source>
        <strain evidence="3">EXF-13287</strain>
    </source>
</reference>
<dbReference type="Pfam" id="PF20237">
    <property type="entry name" value="DUF6594"/>
    <property type="match status" value="1"/>
</dbReference>
<dbReference type="AlphaFoldDB" id="A0AA38S8R4"/>
<keyword evidence="1" id="KW-0472">Membrane</keyword>
<dbReference type="PANTHER" id="PTHR34502">
    <property type="entry name" value="DUF6594 DOMAIN-CONTAINING PROTEIN-RELATED"/>
    <property type="match status" value="1"/>
</dbReference>
<evidence type="ECO:0000313" key="4">
    <source>
        <dbReference type="Proteomes" id="UP001174691"/>
    </source>
</evidence>
<dbReference type="PANTHER" id="PTHR34502:SF4">
    <property type="entry name" value="DUF6594 DOMAIN-CONTAINING PROTEIN"/>
    <property type="match status" value="1"/>
</dbReference>
<evidence type="ECO:0000313" key="3">
    <source>
        <dbReference type="EMBL" id="KAJ9165152.1"/>
    </source>
</evidence>
<keyword evidence="1" id="KW-1133">Transmembrane helix</keyword>
<organism evidence="3 4">
    <name type="scientific">Coniochaeta hoffmannii</name>
    <dbReference type="NCBI Taxonomy" id="91930"/>
    <lineage>
        <taxon>Eukaryota</taxon>
        <taxon>Fungi</taxon>
        <taxon>Dikarya</taxon>
        <taxon>Ascomycota</taxon>
        <taxon>Pezizomycotina</taxon>
        <taxon>Sordariomycetes</taxon>
        <taxon>Sordariomycetidae</taxon>
        <taxon>Coniochaetales</taxon>
        <taxon>Coniochaetaceae</taxon>
        <taxon>Coniochaeta</taxon>
    </lineage>
</organism>
<proteinExistence type="predicted"/>
<dbReference type="InterPro" id="IPR046529">
    <property type="entry name" value="DUF6594"/>
</dbReference>
<accession>A0AA38S8R4</accession>
<name>A0AA38S8R4_9PEZI</name>
<evidence type="ECO:0000256" key="1">
    <source>
        <dbReference type="SAM" id="Phobius"/>
    </source>
</evidence>